<sequence>MPTPTNGFYRIATYVMAGIVVTGITAWLTFAQDKVTRGELTQARGEDRQ</sequence>
<name>A0A0F9PWA7_9ZZZZ</name>
<feature type="transmembrane region" description="Helical" evidence="1">
    <location>
        <begin position="12"/>
        <end position="30"/>
    </location>
</feature>
<evidence type="ECO:0000256" key="1">
    <source>
        <dbReference type="SAM" id="Phobius"/>
    </source>
</evidence>
<organism evidence="2">
    <name type="scientific">marine sediment metagenome</name>
    <dbReference type="NCBI Taxonomy" id="412755"/>
    <lineage>
        <taxon>unclassified sequences</taxon>
        <taxon>metagenomes</taxon>
        <taxon>ecological metagenomes</taxon>
    </lineage>
</organism>
<proteinExistence type="predicted"/>
<gene>
    <name evidence="2" type="ORF">LCGC14_0778810</name>
</gene>
<reference evidence="2" key="1">
    <citation type="journal article" date="2015" name="Nature">
        <title>Complex archaea that bridge the gap between prokaryotes and eukaryotes.</title>
        <authorList>
            <person name="Spang A."/>
            <person name="Saw J.H."/>
            <person name="Jorgensen S.L."/>
            <person name="Zaremba-Niedzwiedzka K."/>
            <person name="Martijn J."/>
            <person name="Lind A.E."/>
            <person name="van Eijk R."/>
            <person name="Schleper C."/>
            <person name="Guy L."/>
            <person name="Ettema T.J."/>
        </authorList>
    </citation>
    <scope>NUCLEOTIDE SEQUENCE</scope>
</reference>
<comment type="caution">
    <text evidence="2">The sequence shown here is derived from an EMBL/GenBank/DDBJ whole genome shotgun (WGS) entry which is preliminary data.</text>
</comment>
<dbReference type="EMBL" id="LAZR01002002">
    <property type="protein sequence ID" value="KKN35910.1"/>
    <property type="molecule type" value="Genomic_DNA"/>
</dbReference>
<protein>
    <submittedName>
        <fullName evidence="2">Uncharacterized protein</fullName>
    </submittedName>
</protein>
<feature type="non-terminal residue" evidence="2">
    <location>
        <position position="49"/>
    </location>
</feature>
<dbReference type="AlphaFoldDB" id="A0A0F9PWA7"/>
<keyword evidence="1" id="KW-0812">Transmembrane</keyword>
<keyword evidence="1" id="KW-1133">Transmembrane helix</keyword>
<evidence type="ECO:0000313" key="2">
    <source>
        <dbReference type="EMBL" id="KKN35910.1"/>
    </source>
</evidence>
<accession>A0A0F9PWA7</accession>
<keyword evidence="1" id="KW-0472">Membrane</keyword>